<dbReference type="EMBL" id="BSYO01000007">
    <property type="protein sequence ID" value="GMH07374.1"/>
    <property type="molecule type" value="Genomic_DNA"/>
</dbReference>
<evidence type="ECO:0000313" key="2">
    <source>
        <dbReference type="Proteomes" id="UP001279734"/>
    </source>
</evidence>
<accession>A0AAD3SAZ0</accession>
<dbReference type="AlphaFoldDB" id="A0AAD3SAZ0"/>
<sequence length="92" mass="9869">MGFCLVCRNMQHIARMAIRSECSTLLDCTLPSMVQIGGLGELTDLETLPGLTLGGGVLLPNLPQNAAICRYGYLKPCWHTLCPVGCALGRYG</sequence>
<organism evidence="1 2">
    <name type="scientific">Nepenthes gracilis</name>
    <name type="common">Slender pitcher plant</name>
    <dbReference type="NCBI Taxonomy" id="150966"/>
    <lineage>
        <taxon>Eukaryota</taxon>
        <taxon>Viridiplantae</taxon>
        <taxon>Streptophyta</taxon>
        <taxon>Embryophyta</taxon>
        <taxon>Tracheophyta</taxon>
        <taxon>Spermatophyta</taxon>
        <taxon>Magnoliopsida</taxon>
        <taxon>eudicotyledons</taxon>
        <taxon>Gunneridae</taxon>
        <taxon>Pentapetalae</taxon>
        <taxon>Caryophyllales</taxon>
        <taxon>Nepenthaceae</taxon>
        <taxon>Nepenthes</taxon>
    </lineage>
</organism>
<reference evidence="1" key="1">
    <citation type="submission" date="2023-05" db="EMBL/GenBank/DDBJ databases">
        <title>Nepenthes gracilis genome sequencing.</title>
        <authorList>
            <person name="Fukushima K."/>
        </authorList>
    </citation>
    <scope>NUCLEOTIDE SEQUENCE</scope>
    <source>
        <strain evidence="1">SING2019-196</strain>
    </source>
</reference>
<proteinExistence type="predicted"/>
<evidence type="ECO:0000313" key="1">
    <source>
        <dbReference type="EMBL" id="GMH07374.1"/>
    </source>
</evidence>
<gene>
    <name evidence="1" type="ORF">Nepgr_009214</name>
</gene>
<protein>
    <submittedName>
        <fullName evidence="1">Uncharacterized protein</fullName>
    </submittedName>
</protein>
<comment type="caution">
    <text evidence="1">The sequence shown here is derived from an EMBL/GenBank/DDBJ whole genome shotgun (WGS) entry which is preliminary data.</text>
</comment>
<dbReference type="Proteomes" id="UP001279734">
    <property type="component" value="Unassembled WGS sequence"/>
</dbReference>
<name>A0AAD3SAZ0_NEPGR</name>
<keyword evidence="2" id="KW-1185">Reference proteome</keyword>